<organism evidence="2 3">
    <name type="scientific">Stentor coeruleus</name>
    <dbReference type="NCBI Taxonomy" id="5963"/>
    <lineage>
        <taxon>Eukaryota</taxon>
        <taxon>Sar</taxon>
        <taxon>Alveolata</taxon>
        <taxon>Ciliophora</taxon>
        <taxon>Postciliodesmatophora</taxon>
        <taxon>Heterotrichea</taxon>
        <taxon>Heterotrichida</taxon>
        <taxon>Stentoridae</taxon>
        <taxon>Stentor</taxon>
    </lineage>
</organism>
<evidence type="ECO:0000256" key="1">
    <source>
        <dbReference type="SAM" id="MobiDB-lite"/>
    </source>
</evidence>
<dbReference type="EMBL" id="MPUH01000268">
    <property type="protein sequence ID" value="OMJ84457.1"/>
    <property type="molecule type" value="Genomic_DNA"/>
</dbReference>
<sequence length="217" mass="25168">MDLCEELDLYITTMHPKLQLGTEILRNVKYTDGPGLSIKKVVQMEEVENCVKKDRNVVQKKKRNRKKNGENLNDSTKTLKKPKVTSCPYCEWIFPRSFNQSDAHIERCMKGDGKNDIAEYHEKFKQRRKAKGKRAKKKEVSKVVEEVNNFDVENFGQQETIMKCPDCNLSLGSRTSQFIEKHLKCCRSEQERFMSCFNKPKASTQNLVSLFGNSISF</sequence>
<keyword evidence="3" id="KW-1185">Reference proteome</keyword>
<comment type="caution">
    <text evidence="2">The sequence shown here is derived from an EMBL/GenBank/DDBJ whole genome shotgun (WGS) entry which is preliminary data.</text>
</comment>
<dbReference type="AlphaFoldDB" id="A0A1R2C639"/>
<evidence type="ECO:0000313" key="3">
    <source>
        <dbReference type="Proteomes" id="UP000187209"/>
    </source>
</evidence>
<proteinExistence type="predicted"/>
<feature type="region of interest" description="Disordered" evidence="1">
    <location>
        <begin position="58"/>
        <end position="77"/>
    </location>
</feature>
<protein>
    <submittedName>
        <fullName evidence="2">Uncharacterized protein</fullName>
    </submittedName>
</protein>
<name>A0A1R2C639_9CILI</name>
<dbReference type="Proteomes" id="UP000187209">
    <property type="component" value="Unassembled WGS sequence"/>
</dbReference>
<evidence type="ECO:0000313" key="2">
    <source>
        <dbReference type="EMBL" id="OMJ84457.1"/>
    </source>
</evidence>
<accession>A0A1R2C639</accession>
<gene>
    <name evidence="2" type="ORF">SteCoe_14410</name>
</gene>
<reference evidence="2 3" key="1">
    <citation type="submission" date="2016-11" db="EMBL/GenBank/DDBJ databases">
        <title>The macronuclear genome of Stentor coeruleus: a giant cell with tiny introns.</title>
        <authorList>
            <person name="Slabodnick M."/>
            <person name="Ruby J.G."/>
            <person name="Reiff S.B."/>
            <person name="Swart E.C."/>
            <person name="Gosai S."/>
            <person name="Prabakaran S."/>
            <person name="Witkowska E."/>
            <person name="Larue G.E."/>
            <person name="Fisher S."/>
            <person name="Freeman R.M."/>
            <person name="Gunawardena J."/>
            <person name="Chu W."/>
            <person name="Stover N.A."/>
            <person name="Gregory B.D."/>
            <person name="Nowacki M."/>
            <person name="Derisi J."/>
            <person name="Roy S.W."/>
            <person name="Marshall W.F."/>
            <person name="Sood P."/>
        </authorList>
    </citation>
    <scope>NUCLEOTIDE SEQUENCE [LARGE SCALE GENOMIC DNA]</scope>
    <source>
        <strain evidence="2">WM001</strain>
    </source>
</reference>